<sequence>MSDGFDVPDWTGAPRLFVVTHQLHEGHAVTFYVVAKTPVEALDRSIENSPCPMPYRWEIVSHPVLMPRDEKSA</sequence>
<keyword evidence="2" id="KW-1185">Reference proteome</keyword>
<organism evidence="1 2">
    <name type="scientific">Phreatobacter oligotrophus</name>
    <dbReference type="NCBI Taxonomy" id="1122261"/>
    <lineage>
        <taxon>Bacteria</taxon>
        <taxon>Pseudomonadati</taxon>
        <taxon>Pseudomonadota</taxon>
        <taxon>Alphaproteobacteria</taxon>
        <taxon>Hyphomicrobiales</taxon>
        <taxon>Phreatobacteraceae</taxon>
        <taxon>Phreatobacter</taxon>
    </lineage>
</organism>
<evidence type="ECO:0000313" key="1">
    <source>
        <dbReference type="EMBL" id="PTM61921.1"/>
    </source>
</evidence>
<reference evidence="1 2" key="1">
    <citation type="submission" date="2018-04" db="EMBL/GenBank/DDBJ databases">
        <title>Genomic Encyclopedia of Archaeal and Bacterial Type Strains, Phase II (KMG-II): from individual species to whole genera.</title>
        <authorList>
            <person name="Goeker M."/>
        </authorList>
    </citation>
    <scope>NUCLEOTIDE SEQUENCE [LARGE SCALE GENOMIC DNA]</scope>
    <source>
        <strain evidence="1 2">DSM 25521</strain>
    </source>
</reference>
<dbReference type="RefSeq" id="WP_108174356.1">
    <property type="nucleotide sequence ID" value="NZ_PZZL01000001.1"/>
</dbReference>
<dbReference type="EMBL" id="PZZL01000001">
    <property type="protein sequence ID" value="PTM61921.1"/>
    <property type="molecule type" value="Genomic_DNA"/>
</dbReference>
<comment type="caution">
    <text evidence="1">The sequence shown here is derived from an EMBL/GenBank/DDBJ whole genome shotgun (WGS) entry which is preliminary data.</text>
</comment>
<proteinExistence type="predicted"/>
<dbReference type="AlphaFoldDB" id="A0A2T4ZIW6"/>
<protein>
    <submittedName>
        <fullName evidence="1">Uncharacterized protein</fullName>
    </submittedName>
</protein>
<gene>
    <name evidence="1" type="ORF">C8P69_101594</name>
</gene>
<name>A0A2T4ZIW6_9HYPH</name>
<accession>A0A2T4ZIW6</accession>
<dbReference type="Proteomes" id="UP000241808">
    <property type="component" value="Unassembled WGS sequence"/>
</dbReference>
<evidence type="ECO:0000313" key="2">
    <source>
        <dbReference type="Proteomes" id="UP000241808"/>
    </source>
</evidence>